<dbReference type="NCBIfam" id="NF010193">
    <property type="entry name" value="PRK13672.1"/>
    <property type="match status" value="1"/>
</dbReference>
<evidence type="ECO:0000259" key="2">
    <source>
        <dbReference type="Pfam" id="PF06855"/>
    </source>
</evidence>
<dbReference type="HAMAP" id="MF_01538">
    <property type="entry name" value="UPF0346"/>
    <property type="match status" value="1"/>
</dbReference>
<keyword evidence="4" id="KW-1185">Reference proteome</keyword>
<dbReference type="Pfam" id="PF06855">
    <property type="entry name" value="YozE_SAM_like"/>
    <property type="match status" value="1"/>
</dbReference>
<proteinExistence type="inferred from homology"/>
<evidence type="ECO:0000256" key="1">
    <source>
        <dbReference type="HAMAP-Rule" id="MF_01538"/>
    </source>
</evidence>
<accession>A0ABW4DR87</accession>
<dbReference type="PIRSF" id="PIRSF037262">
    <property type="entry name" value="UCP037262"/>
    <property type="match status" value="1"/>
</dbReference>
<protein>
    <recommendedName>
        <fullName evidence="1">UPF0346 protein ACFQ4L_09490</fullName>
    </recommendedName>
</protein>
<dbReference type="Gene3D" id="1.10.150.260">
    <property type="entry name" value="YozE SAM-like"/>
    <property type="match status" value="1"/>
</dbReference>
<dbReference type="InterPro" id="IPR010673">
    <property type="entry name" value="UPF0346"/>
</dbReference>
<dbReference type="SUPFAM" id="SSF140652">
    <property type="entry name" value="YozE-like"/>
    <property type="match status" value="1"/>
</dbReference>
<reference evidence="4" key="1">
    <citation type="journal article" date="2019" name="Int. J. Syst. Evol. Microbiol.">
        <title>The Global Catalogue of Microorganisms (GCM) 10K type strain sequencing project: providing services to taxonomists for standard genome sequencing and annotation.</title>
        <authorList>
            <consortium name="The Broad Institute Genomics Platform"/>
            <consortium name="The Broad Institute Genome Sequencing Center for Infectious Disease"/>
            <person name="Wu L."/>
            <person name="Ma J."/>
        </authorList>
    </citation>
    <scope>NUCLEOTIDE SEQUENCE [LARGE SCALE GENOMIC DNA]</scope>
    <source>
        <strain evidence="4">CCM 8951</strain>
    </source>
</reference>
<gene>
    <name evidence="3" type="ORF">ACFQ4L_09490</name>
</gene>
<name>A0ABW4DR87_9LACO</name>
<dbReference type="Proteomes" id="UP001597244">
    <property type="component" value="Unassembled WGS sequence"/>
</dbReference>
<evidence type="ECO:0000313" key="4">
    <source>
        <dbReference type="Proteomes" id="UP001597244"/>
    </source>
</evidence>
<evidence type="ECO:0000313" key="3">
    <source>
        <dbReference type="EMBL" id="MFD1466291.1"/>
    </source>
</evidence>
<feature type="domain" description="YozE SAM-like" evidence="2">
    <location>
        <begin position="6"/>
        <end position="71"/>
    </location>
</feature>
<dbReference type="InterPro" id="IPR036806">
    <property type="entry name" value="YozE_SAM-like_sf"/>
</dbReference>
<comment type="similarity">
    <text evidence="1">Belongs to the UPF0346 family.</text>
</comment>
<dbReference type="InterPro" id="IPR023089">
    <property type="entry name" value="YozE_SAM-like"/>
</dbReference>
<comment type="caution">
    <text evidence="3">The sequence shown here is derived from an EMBL/GenBank/DDBJ whole genome shotgun (WGS) entry which is preliminary data.</text>
</comment>
<sequence>MELRRSFYQYLMTQRNPNSHDEIAEFANNAFFDQTFPKQDKDYDRISRYLELNGNYLPNMTVFDLAYQHYLDSEA</sequence>
<organism evidence="3 4">
    <name type="scientific">Lapidilactobacillus mulanensis</name>
    <dbReference type="NCBI Taxonomy" id="2485999"/>
    <lineage>
        <taxon>Bacteria</taxon>
        <taxon>Bacillati</taxon>
        <taxon>Bacillota</taxon>
        <taxon>Bacilli</taxon>
        <taxon>Lactobacillales</taxon>
        <taxon>Lactobacillaceae</taxon>
        <taxon>Lapidilactobacillus</taxon>
    </lineage>
</organism>
<dbReference type="EMBL" id="JBHTOF010000100">
    <property type="protein sequence ID" value="MFD1466291.1"/>
    <property type="molecule type" value="Genomic_DNA"/>
</dbReference>
<dbReference type="RefSeq" id="WP_125577823.1">
    <property type="nucleotide sequence ID" value="NZ_JBHTOF010000100.1"/>
</dbReference>